<evidence type="ECO:0000313" key="3">
    <source>
        <dbReference type="Proteomes" id="UP000676336"/>
    </source>
</evidence>
<accession>A0A8S3IEI6</accession>
<comment type="caution">
    <text evidence="2">The sequence shown here is derived from an EMBL/GenBank/DDBJ whole genome shotgun (WGS) entry which is preliminary data.</text>
</comment>
<feature type="region of interest" description="Disordered" evidence="1">
    <location>
        <begin position="121"/>
        <end position="146"/>
    </location>
</feature>
<name>A0A8S3IEI6_9BILA</name>
<evidence type="ECO:0000313" key="2">
    <source>
        <dbReference type="EMBL" id="CAF5199215.1"/>
    </source>
</evidence>
<feature type="compositionally biased region" description="Acidic residues" evidence="1">
    <location>
        <begin position="123"/>
        <end position="134"/>
    </location>
</feature>
<dbReference type="AlphaFoldDB" id="A0A8S3IEI6"/>
<dbReference type="Proteomes" id="UP000676336">
    <property type="component" value="Unassembled WGS sequence"/>
</dbReference>
<protein>
    <submittedName>
        <fullName evidence="2">Uncharacterized protein</fullName>
    </submittedName>
</protein>
<feature type="compositionally biased region" description="Polar residues" evidence="1">
    <location>
        <begin position="135"/>
        <end position="146"/>
    </location>
</feature>
<dbReference type="EMBL" id="CAJOBI010331492">
    <property type="protein sequence ID" value="CAF5199215.1"/>
    <property type="molecule type" value="Genomic_DNA"/>
</dbReference>
<sequence>AMITSQRVIIYRTETNQDETDYEITEVYDYSAVSNVVVIDDDNHRPYVEFVHSQSNRTNKMRPTTTTTMMTTATSTTTAKNGGKQYQHSLLRCDLHDRATRLARDIQRAIAIFEEEKFTYIPPDDEDEDDDDIPNEQQLNETVQMT</sequence>
<reference evidence="2" key="1">
    <citation type="submission" date="2021-02" db="EMBL/GenBank/DDBJ databases">
        <authorList>
            <person name="Nowell W R."/>
        </authorList>
    </citation>
    <scope>NUCLEOTIDE SEQUENCE</scope>
</reference>
<feature type="non-terminal residue" evidence="2">
    <location>
        <position position="1"/>
    </location>
</feature>
<evidence type="ECO:0000256" key="1">
    <source>
        <dbReference type="SAM" id="MobiDB-lite"/>
    </source>
</evidence>
<gene>
    <name evidence="2" type="ORF">SMN809_LOCUS75023</name>
</gene>
<organism evidence="2 3">
    <name type="scientific">Rotaria magnacalcarata</name>
    <dbReference type="NCBI Taxonomy" id="392030"/>
    <lineage>
        <taxon>Eukaryota</taxon>
        <taxon>Metazoa</taxon>
        <taxon>Spiralia</taxon>
        <taxon>Gnathifera</taxon>
        <taxon>Rotifera</taxon>
        <taxon>Eurotatoria</taxon>
        <taxon>Bdelloidea</taxon>
        <taxon>Philodinida</taxon>
        <taxon>Philodinidae</taxon>
        <taxon>Rotaria</taxon>
    </lineage>
</organism>
<proteinExistence type="predicted"/>